<protein>
    <submittedName>
        <fullName evidence="1">(2Fe-2S) ferredoxin domain-containing protein</fullName>
    </submittedName>
</protein>
<comment type="caution">
    <text evidence="1">The sequence shown here is derived from an EMBL/GenBank/DDBJ whole genome shotgun (WGS) entry which is preliminary data.</text>
</comment>
<dbReference type="Proteomes" id="UP001595528">
    <property type="component" value="Unassembled WGS sequence"/>
</dbReference>
<accession>A0ABV7L1D8</accession>
<evidence type="ECO:0000313" key="1">
    <source>
        <dbReference type="EMBL" id="MFC3228466.1"/>
    </source>
</evidence>
<evidence type="ECO:0000313" key="2">
    <source>
        <dbReference type="Proteomes" id="UP001595528"/>
    </source>
</evidence>
<keyword evidence="2" id="KW-1185">Reference proteome</keyword>
<dbReference type="InterPro" id="IPR036249">
    <property type="entry name" value="Thioredoxin-like_sf"/>
</dbReference>
<proteinExistence type="predicted"/>
<dbReference type="RefSeq" id="WP_379901603.1">
    <property type="nucleotide sequence ID" value="NZ_JBHRTR010000028.1"/>
</dbReference>
<dbReference type="Gene3D" id="3.40.30.10">
    <property type="entry name" value="Glutaredoxin"/>
    <property type="match status" value="1"/>
</dbReference>
<gene>
    <name evidence="1" type="ORF">ACFOGJ_14575</name>
</gene>
<dbReference type="EMBL" id="JBHRTR010000028">
    <property type="protein sequence ID" value="MFC3228466.1"/>
    <property type="molecule type" value="Genomic_DNA"/>
</dbReference>
<dbReference type="SUPFAM" id="SSF52833">
    <property type="entry name" value="Thioredoxin-like"/>
    <property type="match status" value="1"/>
</dbReference>
<reference evidence="2" key="1">
    <citation type="journal article" date="2019" name="Int. J. Syst. Evol. Microbiol.">
        <title>The Global Catalogue of Microorganisms (GCM) 10K type strain sequencing project: providing services to taxonomists for standard genome sequencing and annotation.</title>
        <authorList>
            <consortium name="The Broad Institute Genomics Platform"/>
            <consortium name="The Broad Institute Genome Sequencing Center for Infectious Disease"/>
            <person name="Wu L."/>
            <person name="Ma J."/>
        </authorList>
    </citation>
    <scope>NUCLEOTIDE SEQUENCE [LARGE SCALE GENOMIC DNA]</scope>
    <source>
        <strain evidence="2">KCTC 42964</strain>
    </source>
</reference>
<name>A0ABV7L1D8_9PROT</name>
<organism evidence="1 2">
    <name type="scientific">Marinibaculum pumilum</name>
    <dbReference type="NCBI Taxonomy" id="1766165"/>
    <lineage>
        <taxon>Bacteria</taxon>
        <taxon>Pseudomonadati</taxon>
        <taxon>Pseudomonadota</taxon>
        <taxon>Alphaproteobacteria</taxon>
        <taxon>Rhodospirillales</taxon>
        <taxon>Rhodospirillaceae</taxon>
        <taxon>Marinibaculum</taxon>
    </lineage>
</organism>
<dbReference type="CDD" id="cd02980">
    <property type="entry name" value="TRX_Fd_family"/>
    <property type="match status" value="1"/>
</dbReference>
<sequence>MTGEDDDDIEVFVCLNVDCKSRGAQELLDRLNDRVEEAGLDQVAPEPYLCFSACQHGPNVVIPSRRCWLSGVSADDVDEVVAFLAGGPEPARLKAKNDPKLEKFIFDIIDAGLLPGRGDFFS</sequence>